<comment type="caution">
    <text evidence="1">The sequence shown here is derived from an EMBL/GenBank/DDBJ whole genome shotgun (WGS) entry which is preliminary data.</text>
</comment>
<gene>
    <name evidence="1" type="ORF">S03H2_36188</name>
</gene>
<dbReference type="Gene3D" id="3.20.20.70">
    <property type="entry name" value="Aldolase class I"/>
    <property type="match status" value="1"/>
</dbReference>
<accession>X1I8V3</accession>
<protein>
    <recommendedName>
        <fullName evidence="2">4-demethylwyosine synthase TYW1</fullName>
    </recommendedName>
</protein>
<dbReference type="PANTHER" id="PTHR13930:SF0">
    <property type="entry name" value="S-ADENOSYL-L-METHIONINE-DEPENDENT TRNA 4-DEMETHYLWYOSINE SYNTHASE TYW1-RELATED"/>
    <property type="match status" value="1"/>
</dbReference>
<dbReference type="GO" id="GO:0008033">
    <property type="term" value="P:tRNA processing"/>
    <property type="evidence" value="ECO:0007669"/>
    <property type="project" value="InterPro"/>
</dbReference>
<proteinExistence type="predicted"/>
<sequence length="135" mass="15450">MIPDNVKKILKKQHYEIVGKHSAVQICRWTKKSLIDKGVCYKEQFYGIKSHLCCQMTPAVMWCPNKCMHCWRAIELTLGSELKGDVDLPKKIIDGCIKAQKKLIVGFKGNKKVNMEKWEDAQEPKQFAISLSGEP</sequence>
<dbReference type="AlphaFoldDB" id="X1I8V3"/>
<reference evidence="1" key="1">
    <citation type="journal article" date="2014" name="Front. Microbiol.">
        <title>High frequency of phylogenetically diverse reductive dehalogenase-homologous genes in deep subseafloor sedimentary metagenomes.</title>
        <authorList>
            <person name="Kawai M."/>
            <person name="Futagami T."/>
            <person name="Toyoda A."/>
            <person name="Takaki Y."/>
            <person name="Nishi S."/>
            <person name="Hori S."/>
            <person name="Arai W."/>
            <person name="Tsubouchi T."/>
            <person name="Morono Y."/>
            <person name="Uchiyama I."/>
            <person name="Ito T."/>
            <person name="Fujiyama A."/>
            <person name="Inagaki F."/>
            <person name="Takami H."/>
        </authorList>
    </citation>
    <scope>NUCLEOTIDE SEQUENCE</scope>
    <source>
        <strain evidence="1">Expedition CK06-06</strain>
    </source>
</reference>
<organism evidence="1">
    <name type="scientific">marine sediment metagenome</name>
    <dbReference type="NCBI Taxonomy" id="412755"/>
    <lineage>
        <taxon>unclassified sequences</taxon>
        <taxon>metagenomes</taxon>
        <taxon>ecological metagenomes</taxon>
    </lineage>
</organism>
<feature type="non-terminal residue" evidence="1">
    <location>
        <position position="135"/>
    </location>
</feature>
<evidence type="ECO:0000313" key="1">
    <source>
        <dbReference type="EMBL" id="GAH53978.1"/>
    </source>
</evidence>
<name>X1I8V3_9ZZZZ</name>
<dbReference type="InterPro" id="IPR034556">
    <property type="entry name" value="tRNA_wybutosine-synthase"/>
</dbReference>
<dbReference type="GO" id="GO:0051539">
    <property type="term" value="F:4 iron, 4 sulfur cluster binding"/>
    <property type="evidence" value="ECO:0007669"/>
    <property type="project" value="InterPro"/>
</dbReference>
<dbReference type="InterPro" id="IPR013785">
    <property type="entry name" value="Aldolase_TIM"/>
</dbReference>
<dbReference type="EMBL" id="BARU01022192">
    <property type="protein sequence ID" value="GAH53978.1"/>
    <property type="molecule type" value="Genomic_DNA"/>
</dbReference>
<dbReference type="PANTHER" id="PTHR13930">
    <property type="entry name" value="S-ADENOSYL-L-METHIONINE-DEPENDENT TRNA 4-DEMETHYLWYOSINE SYNTHASE"/>
    <property type="match status" value="1"/>
</dbReference>
<evidence type="ECO:0008006" key="2">
    <source>
        <dbReference type="Google" id="ProtNLM"/>
    </source>
</evidence>